<accession>A0A853B3H2</accession>
<dbReference type="RefSeq" id="WP_218902878.1">
    <property type="nucleotide sequence ID" value="NZ_JACCFK010000001.1"/>
</dbReference>
<dbReference type="EMBL" id="JACCFK010000001">
    <property type="protein sequence ID" value="NYI89668.1"/>
    <property type="molecule type" value="Genomic_DNA"/>
</dbReference>
<evidence type="ECO:0000313" key="6">
    <source>
        <dbReference type="EMBL" id="NYI89668.1"/>
    </source>
</evidence>
<evidence type="ECO:0000313" key="7">
    <source>
        <dbReference type="Proteomes" id="UP000549616"/>
    </source>
</evidence>
<comment type="caution">
    <text evidence="6">The sequence shown here is derived from an EMBL/GenBank/DDBJ whole genome shotgun (WGS) entry which is preliminary data.</text>
</comment>
<sequence length="192" mass="20354">MVTRAETAAATRSALVRAASDLLDEGGREAVTLRAVGARAGVSRGAPYGHFDHKAHLLTELAINAWNSVADEVEQLRADPGADPGTRLERALMVLITLGRRHPHRYALMFSTPADDPAATAAAARLENQFLTIVADLVGDADARRYGALLMASAHGIAGLEFSGHLDREKWTVGGEELAHMLVEGIRPGGTS</sequence>
<dbReference type="InterPro" id="IPR009057">
    <property type="entry name" value="Homeodomain-like_sf"/>
</dbReference>
<dbReference type="SUPFAM" id="SSF48498">
    <property type="entry name" value="Tetracyclin repressor-like, C-terminal domain"/>
    <property type="match status" value="1"/>
</dbReference>
<dbReference type="Pfam" id="PF00440">
    <property type="entry name" value="TetR_N"/>
    <property type="match status" value="1"/>
</dbReference>
<feature type="DNA-binding region" description="H-T-H motif" evidence="4">
    <location>
        <begin position="32"/>
        <end position="51"/>
    </location>
</feature>
<dbReference type="PANTHER" id="PTHR30055">
    <property type="entry name" value="HTH-TYPE TRANSCRIPTIONAL REGULATOR RUTR"/>
    <property type="match status" value="1"/>
</dbReference>
<dbReference type="InterPro" id="IPR036271">
    <property type="entry name" value="Tet_transcr_reg_TetR-rel_C_sf"/>
</dbReference>
<evidence type="ECO:0000259" key="5">
    <source>
        <dbReference type="PROSITE" id="PS50977"/>
    </source>
</evidence>
<feature type="domain" description="HTH tetR-type" evidence="5">
    <location>
        <begin position="9"/>
        <end position="69"/>
    </location>
</feature>
<reference evidence="6 7" key="1">
    <citation type="submission" date="2020-07" db="EMBL/GenBank/DDBJ databases">
        <title>Sequencing the genomes of 1000 actinobacteria strains.</title>
        <authorList>
            <person name="Klenk H.-P."/>
        </authorList>
    </citation>
    <scope>NUCLEOTIDE SEQUENCE [LARGE SCALE GENOMIC DNA]</scope>
    <source>
        <strain evidence="6 7">DSM 104006</strain>
    </source>
</reference>
<evidence type="ECO:0000256" key="4">
    <source>
        <dbReference type="PROSITE-ProRule" id="PRU00335"/>
    </source>
</evidence>
<keyword evidence="2 4" id="KW-0238">DNA-binding</keyword>
<dbReference type="Pfam" id="PF13305">
    <property type="entry name" value="TetR_C_33"/>
    <property type="match status" value="1"/>
</dbReference>
<dbReference type="PROSITE" id="PS50977">
    <property type="entry name" value="HTH_TETR_2"/>
    <property type="match status" value="1"/>
</dbReference>
<dbReference type="GO" id="GO:0003700">
    <property type="term" value="F:DNA-binding transcription factor activity"/>
    <property type="evidence" value="ECO:0007669"/>
    <property type="project" value="TreeGrafter"/>
</dbReference>
<dbReference type="InterPro" id="IPR025996">
    <property type="entry name" value="MT1864/Rv1816-like_C"/>
</dbReference>
<dbReference type="Gene3D" id="1.10.357.10">
    <property type="entry name" value="Tetracycline Repressor, domain 2"/>
    <property type="match status" value="1"/>
</dbReference>
<evidence type="ECO:0000256" key="2">
    <source>
        <dbReference type="ARBA" id="ARBA00023125"/>
    </source>
</evidence>
<keyword evidence="3" id="KW-0804">Transcription</keyword>
<evidence type="ECO:0000256" key="1">
    <source>
        <dbReference type="ARBA" id="ARBA00023015"/>
    </source>
</evidence>
<dbReference type="Gene3D" id="1.10.10.60">
    <property type="entry name" value="Homeodomain-like"/>
    <property type="match status" value="1"/>
</dbReference>
<dbReference type="GO" id="GO:0000976">
    <property type="term" value="F:transcription cis-regulatory region binding"/>
    <property type="evidence" value="ECO:0007669"/>
    <property type="project" value="TreeGrafter"/>
</dbReference>
<dbReference type="PANTHER" id="PTHR30055:SF234">
    <property type="entry name" value="HTH-TYPE TRANSCRIPTIONAL REGULATOR BETI"/>
    <property type="match status" value="1"/>
</dbReference>
<keyword evidence="7" id="KW-1185">Reference proteome</keyword>
<organism evidence="6 7">
    <name type="scientific">Amycolatopsis endophytica</name>
    <dbReference type="NCBI Taxonomy" id="860233"/>
    <lineage>
        <taxon>Bacteria</taxon>
        <taxon>Bacillati</taxon>
        <taxon>Actinomycetota</taxon>
        <taxon>Actinomycetes</taxon>
        <taxon>Pseudonocardiales</taxon>
        <taxon>Pseudonocardiaceae</taxon>
        <taxon>Amycolatopsis</taxon>
    </lineage>
</organism>
<dbReference type="Proteomes" id="UP000549616">
    <property type="component" value="Unassembled WGS sequence"/>
</dbReference>
<evidence type="ECO:0000256" key="3">
    <source>
        <dbReference type="ARBA" id="ARBA00023163"/>
    </source>
</evidence>
<dbReference type="InterPro" id="IPR001647">
    <property type="entry name" value="HTH_TetR"/>
</dbReference>
<dbReference type="InterPro" id="IPR050109">
    <property type="entry name" value="HTH-type_TetR-like_transc_reg"/>
</dbReference>
<dbReference type="PRINTS" id="PR00455">
    <property type="entry name" value="HTHTETR"/>
</dbReference>
<gene>
    <name evidence="6" type="ORF">HNR02_002991</name>
</gene>
<keyword evidence="1" id="KW-0805">Transcription regulation</keyword>
<name>A0A853B3H2_9PSEU</name>
<dbReference type="SUPFAM" id="SSF46689">
    <property type="entry name" value="Homeodomain-like"/>
    <property type="match status" value="1"/>
</dbReference>
<dbReference type="AlphaFoldDB" id="A0A853B3H2"/>
<protein>
    <submittedName>
        <fullName evidence="6">AcrR family transcriptional regulator</fullName>
    </submittedName>
</protein>
<proteinExistence type="predicted"/>